<sequence>MGTAGWLVWLFTPGAAEMCPVRLFHDGWIWEGLARLRVAWRGMFSAYTYRTSSLQGLNGVVMAGEGATDISDAQHERRCEYGAYTVPP</sequence>
<evidence type="ECO:0000313" key="3">
    <source>
        <dbReference type="Proteomes" id="UP000799291"/>
    </source>
</evidence>
<evidence type="ECO:0000313" key="2">
    <source>
        <dbReference type="EMBL" id="KAF2690192.1"/>
    </source>
</evidence>
<feature type="chain" id="PRO_5026302526" evidence="1">
    <location>
        <begin position="17"/>
        <end position="88"/>
    </location>
</feature>
<dbReference type="EMBL" id="MU005571">
    <property type="protein sequence ID" value="KAF2690192.1"/>
    <property type="molecule type" value="Genomic_DNA"/>
</dbReference>
<keyword evidence="3" id="KW-1185">Reference proteome</keyword>
<dbReference type="AlphaFoldDB" id="A0A6G1JI25"/>
<accession>A0A6G1JI25</accession>
<protein>
    <submittedName>
        <fullName evidence="2">Uncharacterized protein</fullName>
    </submittedName>
</protein>
<reference evidence="2" key="1">
    <citation type="journal article" date="2020" name="Stud. Mycol.">
        <title>101 Dothideomycetes genomes: a test case for predicting lifestyles and emergence of pathogens.</title>
        <authorList>
            <person name="Haridas S."/>
            <person name="Albert R."/>
            <person name="Binder M."/>
            <person name="Bloem J."/>
            <person name="Labutti K."/>
            <person name="Salamov A."/>
            <person name="Andreopoulos B."/>
            <person name="Baker S."/>
            <person name="Barry K."/>
            <person name="Bills G."/>
            <person name="Bluhm B."/>
            <person name="Cannon C."/>
            <person name="Castanera R."/>
            <person name="Culley D."/>
            <person name="Daum C."/>
            <person name="Ezra D."/>
            <person name="Gonzalez J."/>
            <person name="Henrissat B."/>
            <person name="Kuo A."/>
            <person name="Liang C."/>
            <person name="Lipzen A."/>
            <person name="Lutzoni F."/>
            <person name="Magnuson J."/>
            <person name="Mondo S."/>
            <person name="Nolan M."/>
            <person name="Ohm R."/>
            <person name="Pangilinan J."/>
            <person name="Park H.-J."/>
            <person name="Ramirez L."/>
            <person name="Alfaro M."/>
            <person name="Sun H."/>
            <person name="Tritt A."/>
            <person name="Yoshinaga Y."/>
            <person name="Zwiers L.-H."/>
            <person name="Turgeon B."/>
            <person name="Goodwin S."/>
            <person name="Spatafora J."/>
            <person name="Crous P."/>
            <person name="Grigoriev I."/>
        </authorList>
    </citation>
    <scope>NUCLEOTIDE SEQUENCE</scope>
    <source>
        <strain evidence="2">CBS 122367</strain>
    </source>
</reference>
<evidence type="ECO:0000256" key="1">
    <source>
        <dbReference type="SAM" id="SignalP"/>
    </source>
</evidence>
<dbReference type="Proteomes" id="UP000799291">
    <property type="component" value="Unassembled WGS sequence"/>
</dbReference>
<proteinExistence type="predicted"/>
<name>A0A6G1JI25_9PLEO</name>
<organism evidence="2 3">
    <name type="scientific">Lentithecium fluviatile CBS 122367</name>
    <dbReference type="NCBI Taxonomy" id="1168545"/>
    <lineage>
        <taxon>Eukaryota</taxon>
        <taxon>Fungi</taxon>
        <taxon>Dikarya</taxon>
        <taxon>Ascomycota</taxon>
        <taxon>Pezizomycotina</taxon>
        <taxon>Dothideomycetes</taxon>
        <taxon>Pleosporomycetidae</taxon>
        <taxon>Pleosporales</taxon>
        <taxon>Massarineae</taxon>
        <taxon>Lentitheciaceae</taxon>
        <taxon>Lentithecium</taxon>
    </lineage>
</organism>
<gene>
    <name evidence="2" type="ORF">K458DRAFT_413015</name>
</gene>
<feature type="signal peptide" evidence="1">
    <location>
        <begin position="1"/>
        <end position="16"/>
    </location>
</feature>
<keyword evidence="1" id="KW-0732">Signal</keyword>